<evidence type="ECO:0000313" key="3">
    <source>
        <dbReference type="EMBL" id="GEP55691.1"/>
    </source>
</evidence>
<dbReference type="RefSeq" id="WP_147149779.1">
    <property type="nucleotide sequence ID" value="NZ_BKAJ01000045.1"/>
</dbReference>
<dbReference type="Pfam" id="PF03795">
    <property type="entry name" value="YCII"/>
    <property type="match status" value="1"/>
</dbReference>
<dbReference type="InterPro" id="IPR011008">
    <property type="entry name" value="Dimeric_a/b-barrel"/>
</dbReference>
<dbReference type="Proteomes" id="UP000321058">
    <property type="component" value="Unassembled WGS sequence"/>
</dbReference>
<dbReference type="InterPro" id="IPR005545">
    <property type="entry name" value="YCII"/>
</dbReference>
<dbReference type="PANTHER" id="PTHR35174:SF3">
    <property type="entry name" value="BLL7171 PROTEIN"/>
    <property type="match status" value="1"/>
</dbReference>
<dbReference type="AlphaFoldDB" id="A0A512NAH5"/>
<proteinExistence type="inferred from homology"/>
<comment type="similarity">
    <text evidence="1">Belongs to the YciI family.</text>
</comment>
<organism evidence="3 4">
    <name type="scientific">Reyranella soli</name>
    <dbReference type="NCBI Taxonomy" id="1230389"/>
    <lineage>
        <taxon>Bacteria</taxon>
        <taxon>Pseudomonadati</taxon>
        <taxon>Pseudomonadota</taxon>
        <taxon>Alphaproteobacteria</taxon>
        <taxon>Hyphomicrobiales</taxon>
        <taxon>Reyranellaceae</taxon>
        <taxon>Reyranella</taxon>
    </lineage>
</organism>
<reference evidence="3 4" key="1">
    <citation type="submission" date="2019-07" db="EMBL/GenBank/DDBJ databases">
        <title>Whole genome shotgun sequence of Reyranella soli NBRC 108950.</title>
        <authorList>
            <person name="Hosoyama A."/>
            <person name="Uohara A."/>
            <person name="Ohji S."/>
            <person name="Ichikawa N."/>
        </authorList>
    </citation>
    <scope>NUCLEOTIDE SEQUENCE [LARGE SCALE GENOMIC DNA]</scope>
    <source>
        <strain evidence="3 4">NBRC 108950</strain>
    </source>
</reference>
<evidence type="ECO:0000313" key="4">
    <source>
        <dbReference type="Proteomes" id="UP000321058"/>
    </source>
</evidence>
<comment type="caution">
    <text evidence="3">The sequence shown here is derived from an EMBL/GenBank/DDBJ whole genome shotgun (WGS) entry which is preliminary data.</text>
</comment>
<dbReference type="SUPFAM" id="SSF54909">
    <property type="entry name" value="Dimeric alpha+beta barrel"/>
    <property type="match status" value="1"/>
</dbReference>
<dbReference type="OrthoDB" id="9807535at2"/>
<evidence type="ECO:0000256" key="1">
    <source>
        <dbReference type="ARBA" id="ARBA00007689"/>
    </source>
</evidence>
<sequence>MTQYMLLLHQAPNYNTDLPREKMLEMTKRYMAWADSLRQKGRMVGGEKLAVGGVRHIRSKDGKPVITDGPYAEAKEVLGGYFVIEAKDAREAEAIALECPHLAISPSNWVEIRPIDDMSQARAAAS</sequence>
<gene>
    <name evidence="3" type="ORF">RSO01_28570</name>
</gene>
<name>A0A512NAH5_9HYPH</name>
<evidence type="ECO:0000259" key="2">
    <source>
        <dbReference type="Pfam" id="PF03795"/>
    </source>
</evidence>
<dbReference type="Gene3D" id="3.30.70.1060">
    <property type="entry name" value="Dimeric alpha+beta barrel"/>
    <property type="match status" value="1"/>
</dbReference>
<dbReference type="PANTHER" id="PTHR35174">
    <property type="entry name" value="BLL7171 PROTEIN-RELATED"/>
    <property type="match status" value="1"/>
</dbReference>
<protein>
    <recommendedName>
        <fullName evidence="2">YCII-related domain-containing protein</fullName>
    </recommendedName>
</protein>
<accession>A0A512NAH5</accession>
<feature type="domain" description="YCII-related" evidence="2">
    <location>
        <begin position="3"/>
        <end position="115"/>
    </location>
</feature>
<dbReference type="EMBL" id="BKAJ01000045">
    <property type="protein sequence ID" value="GEP55691.1"/>
    <property type="molecule type" value="Genomic_DNA"/>
</dbReference>
<keyword evidence="4" id="KW-1185">Reference proteome</keyword>